<name>A0A7S3QYH5_DUNTE</name>
<proteinExistence type="predicted"/>
<sequence>MQTPKNHVTQSHIIHAPQLWMFCIHSSLVMAPLLWQNMQRELLRVEAAASRAGEGPFMTTLPAAYQKCILSHPHTTFRAGKGPFMTTLPLLCKNANCNTLARPHPLNH</sequence>
<dbReference type="EMBL" id="HBIP01020784">
    <property type="protein sequence ID" value="CAE0497295.1"/>
    <property type="molecule type" value="Transcribed_RNA"/>
</dbReference>
<protein>
    <submittedName>
        <fullName evidence="2">Uncharacterized protein</fullName>
    </submittedName>
</protein>
<evidence type="ECO:0000256" key="1">
    <source>
        <dbReference type="SAM" id="Phobius"/>
    </source>
</evidence>
<keyword evidence="1" id="KW-1133">Transmembrane helix</keyword>
<keyword evidence="1" id="KW-0812">Transmembrane</keyword>
<accession>A0A7S3QYH5</accession>
<dbReference type="AlphaFoldDB" id="A0A7S3QYH5"/>
<evidence type="ECO:0000313" key="2">
    <source>
        <dbReference type="EMBL" id="CAE0497295.1"/>
    </source>
</evidence>
<organism evidence="2">
    <name type="scientific">Dunaliella tertiolecta</name>
    <name type="common">Green alga</name>
    <dbReference type="NCBI Taxonomy" id="3047"/>
    <lineage>
        <taxon>Eukaryota</taxon>
        <taxon>Viridiplantae</taxon>
        <taxon>Chlorophyta</taxon>
        <taxon>core chlorophytes</taxon>
        <taxon>Chlorophyceae</taxon>
        <taxon>CS clade</taxon>
        <taxon>Chlamydomonadales</taxon>
        <taxon>Dunaliellaceae</taxon>
        <taxon>Dunaliella</taxon>
    </lineage>
</organism>
<keyword evidence="1" id="KW-0472">Membrane</keyword>
<reference evidence="2" key="1">
    <citation type="submission" date="2021-01" db="EMBL/GenBank/DDBJ databases">
        <authorList>
            <person name="Corre E."/>
            <person name="Pelletier E."/>
            <person name="Niang G."/>
            <person name="Scheremetjew M."/>
            <person name="Finn R."/>
            <person name="Kale V."/>
            <person name="Holt S."/>
            <person name="Cochrane G."/>
            <person name="Meng A."/>
            <person name="Brown T."/>
            <person name="Cohen L."/>
        </authorList>
    </citation>
    <scope>NUCLEOTIDE SEQUENCE</scope>
    <source>
        <strain evidence="2">CCMP1320</strain>
    </source>
</reference>
<gene>
    <name evidence="2" type="ORF">DTER00134_LOCUS12368</name>
</gene>
<feature type="transmembrane region" description="Helical" evidence="1">
    <location>
        <begin position="12"/>
        <end position="35"/>
    </location>
</feature>